<protein>
    <submittedName>
        <fullName evidence="1">Uncharacterized protein</fullName>
    </submittedName>
</protein>
<organism evidence="1 2">
    <name type="scientific">Photobacterium frigidiphilum</name>
    <dbReference type="NCBI Taxonomy" id="264736"/>
    <lineage>
        <taxon>Bacteria</taxon>
        <taxon>Pseudomonadati</taxon>
        <taxon>Pseudomonadota</taxon>
        <taxon>Gammaproteobacteria</taxon>
        <taxon>Vibrionales</taxon>
        <taxon>Vibrionaceae</taxon>
        <taxon>Photobacterium</taxon>
    </lineage>
</organism>
<reference evidence="1 2" key="1">
    <citation type="submission" date="2018-01" db="EMBL/GenBank/DDBJ databases">
        <title>Whole genome sequencing of Histamine producing bacteria.</title>
        <authorList>
            <person name="Butler K."/>
        </authorList>
    </citation>
    <scope>NUCLEOTIDE SEQUENCE [LARGE SCALE GENOMIC DNA]</scope>
    <source>
        <strain evidence="1 2">JCM 12947</strain>
    </source>
</reference>
<dbReference type="AlphaFoldDB" id="A0A2T3JIP8"/>
<evidence type="ECO:0000313" key="1">
    <source>
        <dbReference type="EMBL" id="PSU48855.1"/>
    </source>
</evidence>
<name>A0A2T3JIP8_9GAMM</name>
<keyword evidence="2" id="KW-1185">Reference proteome</keyword>
<gene>
    <name evidence="1" type="ORF">C9J12_10150</name>
</gene>
<comment type="caution">
    <text evidence="1">The sequence shown here is derived from an EMBL/GenBank/DDBJ whole genome shotgun (WGS) entry which is preliminary data.</text>
</comment>
<dbReference type="EMBL" id="PYMJ01000008">
    <property type="protein sequence ID" value="PSU48855.1"/>
    <property type="molecule type" value="Genomic_DNA"/>
</dbReference>
<sequence>MRHLLYPFFTASPLSLSSFFSAFVGIEPDHPHYSGLQKNTYFFDKLLEGIKQMCEKDAYGPL</sequence>
<accession>A0A2T3JIP8</accession>
<proteinExistence type="predicted"/>
<evidence type="ECO:0000313" key="2">
    <source>
        <dbReference type="Proteomes" id="UP000240987"/>
    </source>
</evidence>
<dbReference type="Proteomes" id="UP000240987">
    <property type="component" value="Unassembled WGS sequence"/>
</dbReference>